<comment type="caution">
    <text evidence="7">The sequence shown here is derived from an EMBL/GenBank/DDBJ whole genome shotgun (WGS) entry which is preliminary data.</text>
</comment>
<evidence type="ECO:0000313" key="8">
    <source>
        <dbReference type="Proteomes" id="UP001438707"/>
    </source>
</evidence>
<dbReference type="InterPro" id="IPR003406">
    <property type="entry name" value="Glyco_trans_14"/>
</dbReference>
<comment type="subcellular location">
    <subcellularLocation>
        <location evidence="1">Membrane</location>
        <topology evidence="1">Single-pass type II membrane protein</topology>
    </subcellularLocation>
</comment>
<dbReference type="AlphaFoldDB" id="A0AAW1R2I3"/>
<gene>
    <name evidence="7" type="ORF">WJX74_010328</name>
</gene>
<evidence type="ECO:0008006" key="9">
    <source>
        <dbReference type="Google" id="ProtNLM"/>
    </source>
</evidence>
<feature type="region of interest" description="Disordered" evidence="6">
    <location>
        <begin position="72"/>
        <end position="94"/>
    </location>
</feature>
<name>A0AAW1R2I3_9CHLO</name>
<sequence>MFARAHAEVAVNDTTIADKFRQHCGGEVMEYGRKRDCLPDEHYDPTLLATQGRDVETDCRGWVMHVDWSQQGTHPGLTRSERSAPPAYASCTCP</sequence>
<evidence type="ECO:0000313" key="7">
    <source>
        <dbReference type="EMBL" id="KAK9827937.1"/>
    </source>
</evidence>
<dbReference type="GO" id="GO:0016757">
    <property type="term" value="F:glycosyltransferase activity"/>
    <property type="evidence" value="ECO:0007669"/>
    <property type="project" value="UniProtKB-KW"/>
</dbReference>
<proteinExistence type="predicted"/>
<protein>
    <recommendedName>
        <fullName evidence="9">Transposase</fullName>
    </recommendedName>
</protein>
<evidence type="ECO:0000256" key="3">
    <source>
        <dbReference type="ARBA" id="ARBA00022679"/>
    </source>
</evidence>
<reference evidence="7 8" key="1">
    <citation type="journal article" date="2024" name="Nat. Commun.">
        <title>Phylogenomics reveals the evolutionary origins of lichenization in chlorophyte algae.</title>
        <authorList>
            <person name="Puginier C."/>
            <person name="Libourel C."/>
            <person name="Otte J."/>
            <person name="Skaloud P."/>
            <person name="Haon M."/>
            <person name="Grisel S."/>
            <person name="Petersen M."/>
            <person name="Berrin J.G."/>
            <person name="Delaux P.M."/>
            <person name="Dal Grande F."/>
            <person name="Keller J."/>
        </authorList>
    </citation>
    <scope>NUCLEOTIDE SEQUENCE [LARGE SCALE GENOMIC DNA]</scope>
    <source>
        <strain evidence="7 8">SAG 2145</strain>
    </source>
</reference>
<organism evidence="7 8">
    <name type="scientific">Apatococcus lobatus</name>
    <dbReference type="NCBI Taxonomy" id="904363"/>
    <lineage>
        <taxon>Eukaryota</taxon>
        <taxon>Viridiplantae</taxon>
        <taxon>Chlorophyta</taxon>
        <taxon>core chlorophytes</taxon>
        <taxon>Trebouxiophyceae</taxon>
        <taxon>Chlorellales</taxon>
        <taxon>Chlorellaceae</taxon>
        <taxon>Apatococcus</taxon>
    </lineage>
</organism>
<keyword evidence="3" id="KW-0808">Transferase</keyword>
<evidence type="ECO:0000256" key="6">
    <source>
        <dbReference type="SAM" id="MobiDB-lite"/>
    </source>
</evidence>
<accession>A0AAW1R2I3</accession>
<dbReference type="EMBL" id="JALJOS010000017">
    <property type="protein sequence ID" value="KAK9827937.1"/>
    <property type="molecule type" value="Genomic_DNA"/>
</dbReference>
<dbReference type="GO" id="GO:0016020">
    <property type="term" value="C:membrane"/>
    <property type="evidence" value="ECO:0007669"/>
    <property type="project" value="UniProtKB-SubCell"/>
</dbReference>
<evidence type="ECO:0000256" key="1">
    <source>
        <dbReference type="ARBA" id="ARBA00004606"/>
    </source>
</evidence>
<keyword evidence="8" id="KW-1185">Reference proteome</keyword>
<keyword evidence="2" id="KW-0328">Glycosyltransferase</keyword>
<evidence type="ECO:0000256" key="5">
    <source>
        <dbReference type="ARBA" id="ARBA00023180"/>
    </source>
</evidence>
<dbReference type="PANTHER" id="PTHR31042:SF8">
    <property type="entry name" value="CORE-2_I-BRANCHING BETA-1,6-N-ACETYLGLUCOSAMINYLTRANSFERASE FAMILY PROTEIN"/>
    <property type="match status" value="1"/>
</dbReference>
<evidence type="ECO:0000256" key="2">
    <source>
        <dbReference type="ARBA" id="ARBA00022676"/>
    </source>
</evidence>
<keyword evidence="4" id="KW-0472">Membrane</keyword>
<dbReference type="PANTHER" id="PTHR31042">
    <property type="entry name" value="CORE-2/I-BRANCHING BETA-1,6-N-ACETYLGLUCOSAMINYLTRANSFERASE FAMILY PROTEIN-RELATED"/>
    <property type="match status" value="1"/>
</dbReference>
<dbReference type="Proteomes" id="UP001438707">
    <property type="component" value="Unassembled WGS sequence"/>
</dbReference>
<dbReference type="InterPro" id="IPR044174">
    <property type="entry name" value="BC10-like"/>
</dbReference>
<evidence type="ECO:0000256" key="4">
    <source>
        <dbReference type="ARBA" id="ARBA00023136"/>
    </source>
</evidence>
<dbReference type="Pfam" id="PF02485">
    <property type="entry name" value="Branch"/>
    <property type="match status" value="1"/>
</dbReference>
<keyword evidence="5" id="KW-0325">Glycoprotein</keyword>